<accession>A0A7W8D674</accession>
<dbReference type="RefSeq" id="WP_183961207.1">
    <property type="nucleotide sequence ID" value="NZ_JACHHP010000004.1"/>
</dbReference>
<name>A0A7W8D674_9GAMM</name>
<keyword evidence="1" id="KW-0175">Coiled coil</keyword>
<sequence length="283" mass="31649">MGLLDELEQEAARLRGDAQEADAQREARERLWTEQLRPAMEQLGDYLKKLAQNLAFLKRRIRVTYLLPGYGEVVAYADGPFEVRDAAPGKHQHEIVFECVAQVAPEESAQTQADSAAKVRMINGVLQQHRLSGMQETGKNANGDVTAAKFQARGRIPLSVNIAASRDSGVARMQFVNIEAFGTTSRNFGAEQLTPDLFDSLGRYLMREDASFAREQIADDVRRQLQSQVQRDQVRRDWEQRLARQLIEDEARVVSLMSLGASPAALAGRLRLAIGRVFGKRRG</sequence>
<feature type="coiled-coil region" evidence="1">
    <location>
        <begin position="4"/>
        <end position="60"/>
    </location>
</feature>
<evidence type="ECO:0000256" key="1">
    <source>
        <dbReference type="SAM" id="Coils"/>
    </source>
</evidence>
<gene>
    <name evidence="2" type="ORF">HNQ52_002214</name>
</gene>
<organism evidence="2 3">
    <name type="scientific">Chiayiivirga flava</name>
    <dbReference type="NCBI Taxonomy" id="659595"/>
    <lineage>
        <taxon>Bacteria</taxon>
        <taxon>Pseudomonadati</taxon>
        <taxon>Pseudomonadota</taxon>
        <taxon>Gammaproteobacteria</taxon>
        <taxon>Lysobacterales</taxon>
        <taxon>Lysobacteraceae</taxon>
        <taxon>Chiayiivirga</taxon>
    </lineage>
</organism>
<dbReference type="AlphaFoldDB" id="A0A7W8D674"/>
<comment type="caution">
    <text evidence="2">The sequence shown here is derived from an EMBL/GenBank/DDBJ whole genome shotgun (WGS) entry which is preliminary data.</text>
</comment>
<dbReference type="EMBL" id="JACHHP010000004">
    <property type="protein sequence ID" value="MBB5208664.1"/>
    <property type="molecule type" value="Genomic_DNA"/>
</dbReference>
<proteinExistence type="predicted"/>
<protein>
    <submittedName>
        <fullName evidence="2">Uncharacterized protein</fullName>
    </submittedName>
</protein>
<dbReference type="Proteomes" id="UP000521199">
    <property type="component" value="Unassembled WGS sequence"/>
</dbReference>
<keyword evidence="3" id="KW-1185">Reference proteome</keyword>
<evidence type="ECO:0000313" key="2">
    <source>
        <dbReference type="EMBL" id="MBB5208664.1"/>
    </source>
</evidence>
<evidence type="ECO:0000313" key="3">
    <source>
        <dbReference type="Proteomes" id="UP000521199"/>
    </source>
</evidence>
<reference evidence="2 3" key="1">
    <citation type="submission" date="2020-08" db="EMBL/GenBank/DDBJ databases">
        <title>Genomic Encyclopedia of Type Strains, Phase IV (KMG-IV): sequencing the most valuable type-strain genomes for metagenomic binning, comparative biology and taxonomic classification.</title>
        <authorList>
            <person name="Goeker M."/>
        </authorList>
    </citation>
    <scope>NUCLEOTIDE SEQUENCE [LARGE SCALE GENOMIC DNA]</scope>
    <source>
        <strain evidence="2 3">DSM 24163</strain>
    </source>
</reference>